<sequence length="226" mass="24826">MCGRYVIDFHWYQLKAALYDLGLQHPEPEPGAHFNVAPTQLGWVLATDGANGAKAGQMAWGLVPAWSADGKASFSGFNARAETVATSRAFRGPFKSRRCLVPASGYYEWQQLDPGNDKSEKRPHYIHLKDQPVMLFAGIWERWGRGEDEKLTYSIVTQEALGPAAQLHNRNPVVIPGDLAKEWIHGSADNAAGILAALGTPDFDFYPVGKAVGNVRNQGPQLIERV</sequence>
<dbReference type="GO" id="GO:0006508">
    <property type="term" value="P:proteolysis"/>
    <property type="evidence" value="ECO:0007669"/>
    <property type="project" value="UniProtKB-KW"/>
</dbReference>
<gene>
    <name evidence="9" type="ORF">FHR65_003940</name>
</gene>
<evidence type="ECO:0000256" key="1">
    <source>
        <dbReference type="ARBA" id="ARBA00008136"/>
    </source>
</evidence>
<dbReference type="InterPro" id="IPR003738">
    <property type="entry name" value="SRAP"/>
</dbReference>
<dbReference type="GO" id="GO:0016829">
    <property type="term" value="F:lyase activity"/>
    <property type="evidence" value="ECO:0007669"/>
    <property type="project" value="UniProtKB-KW"/>
</dbReference>
<keyword evidence="7" id="KW-0456">Lyase</keyword>
<name>A0AB73H2R6_9XANT</name>
<keyword evidence="5" id="KW-0190">Covalent protein-DNA linkage</keyword>
<evidence type="ECO:0000313" key="9">
    <source>
        <dbReference type="EMBL" id="MBB5672342.1"/>
    </source>
</evidence>
<dbReference type="Proteomes" id="UP000528595">
    <property type="component" value="Unassembled WGS sequence"/>
</dbReference>
<evidence type="ECO:0000256" key="7">
    <source>
        <dbReference type="ARBA" id="ARBA00023239"/>
    </source>
</evidence>
<evidence type="ECO:0000256" key="3">
    <source>
        <dbReference type="ARBA" id="ARBA00022763"/>
    </source>
</evidence>
<dbReference type="GO" id="GO:0106300">
    <property type="term" value="P:protein-DNA covalent cross-linking repair"/>
    <property type="evidence" value="ECO:0007669"/>
    <property type="project" value="InterPro"/>
</dbReference>
<comment type="caution">
    <text evidence="9">The sequence shown here is derived from an EMBL/GenBank/DDBJ whole genome shotgun (WGS) entry which is preliminary data.</text>
</comment>
<keyword evidence="3" id="KW-0227">DNA damage</keyword>
<dbReference type="Pfam" id="PF02586">
    <property type="entry name" value="SRAP"/>
    <property type="match status" value="1"/>
</dbReference>
<evidence type="ECO:0000256" key="5">
    <source>
        <dbReference type="ARBA" id="ARBA00023124"/>
    </source>
</evidence>
<dbReference type="EC" id="3.4.-.-" evidence="8"/>
<keyword evidence="6" id="KW-0238">DNA-binding</keyword>
<evidence type="ECO:0000256" key="2">
    <source>
        <dbReference type="ARBA" id="ARBA00022670"/>
    </source>
</evidence>
<organism evidence="9">
    <name type="scientific">Xanthomonas arboricola</name>
    <dbReference type="NCBI Taxonomy" id="56448"/>
    <lineage>
        <taxon>Bacteria</taxon>
        <taxon>Pseudomonadati</taxon>
        <taxon>Pseudomonadota</taxon>
        <taxon>Gammaproteobacteria</taxon>
        <taxon>Lysobacterales</taxon>
        <taxon>Lysobacteraceae</taxon>
        <taxon>Xanthomonas</taxon>
    </lineage>
</organism>
<dbReference type="AlphaFoldDB" id="A0AB73H2R6"/>
<dbReference type="PANTHER" id="PTHR13604">
    <property type="entry name" value="DC12-RELATED"/>
    <property type="match status" value="1"/>
</dbReference>
<keyword evidence="4 8" id="KW-0378">Hydrolase</keyword>
<protein>
    <recommendedName>
        <fullName evidence="8">Abasic site processing protein</fullName>
        <ecNumber evidence="8">3.4.-.-</ecNumber>
    </recommendedName>
</protein>
<reference evidence="9" key="1">
    <citation type="submission" date="2020-08" db="EMBL/GenBank/DDBJ databases">
        <title>Studying the diversity of plant-associated saprophytic bacteria and their role in host health and plant-pathogen interactions.</title>
        <authorList>
            <person name="Potnis N."/>
        </authorList>
    </citation>
    <scope>NUCLEOTIDE SEQUENCE</scope>
    <source>
        <strain evidence="9">F21</strain>
    </source>
</reference>
<evidence type="ECO:0000256" key="6">
    <source>
        <dbReference type="ARBA" id="ARBA00023125"/>
    </source>
</evidence>
<evidence type="ECO:0000256" key="4">
    <source>
        <dbReference type="ARBA" id="ARBA00022801"/>
    </source>
</evidence>
<dbReference type="EMBL" id="JACIIQ010000022">
    <property type="protein sequence ID" value="MBB5672342.1"/>
    <property type="molecule type" value="Genomic_DNA"/>
</dbReference>
<dbReference type="RefSeq" id="WP_184578592.1">
    <property type="nucleotide sequence ID" value="NZ_JACIIQ010000022.1"/>
</dbReference>
<accession>A0AB73H2R6</accession>
<dbReference type="PANTHER" id="PTHR13604:SF0">
    <property type="entry name" value="ABASIC SITE PROCESSING PROTEIN HMCES"/>
    <property type="match status" value="1"/>
</dbReference>
<evidence type="ECO:0000256" key="8">
    <source>
        <dbReference type="RuleBase" id="RU364100"/>
    </source>
</evidence>
<dbReference type="SUPFAM" id="SSF143081">
    <property type="entry name" value="BB1717-like"/>
    <property type="match status" value="1"/>
</dbReference>
<dbReference type="GO" id="GO:0008233">
    <property type="term" value="F:peptidase activity"/>
    <property type="evidence" value="ECO:0007669"/>
    <property type="project" value="UniProtKB-KW"/>
</dbReference>
<dbReference type="Gene3D" id="3.90.1680.10">
    <property type="entry name" value="SOS response associated peptidase-like"/>
    <property type="match status" value="1"/>
</dbReference>
<proteinExistence type="inferred from homology"/>
<comment type="similarity">
    <text evidence="1 8">Belongs to the SOS response-associated peptidase family.</text>
</comment>
<keyword evidence="2 8" id="KW-0645">Protease</keyword>
<dbReference type="GO" id="GO:0003697">
    <property type="term" value="F:single-stranded DNA binding"/>
    <property type="evidence" value="ECO:0007669"/>
    <property type="project" value="InterPro"/>
</dbReference>
<dbReference type="InterPro" id="IPR036590">
    <property type="entry name" value="SRAP-like"/>
</dbReference>